<feature type="transmembrane region" description="Helical" evidence="6">
    <location>
        <begin position="168"/>
        <end position="192"/>
    </location>
</feature>
<accession>A0A8J6BHB1</accession>
<keyword evidence="5" id="KW-0813">Transport</keyword>
<dbReference type="Pfam" id="PF00854">
    <property type="entry name" value="PTR2"/>
    <property type="match status" value="1"/>
</dbReference>
<comment type="similarity">
    <text evidence="5">Belongs to the major facilitator superfamily. Proton-dependent oligopeptide transporter (POT/PTR) (TC 2.A.17) family.</text>
</comment>
<proteinExistence type="inferred from homology"/>
<reference evidence="7" key="1">
    <citation type="journal article" date="2021" name="bioRxiv">
        <title>Whole Genome Assembly and Annotation of Northern Wild Rice, Zizania palustris L., Supports a Whole Genome Duplication in the Zizania Genus.</title>
        <authorList>
            <person name="Haas M."/>
            <person name="Kono T."/>
            <person name="Macchietto M."/>
            <person name="Millas R."/>
            <person name="McGilp L."/>
            <person name="Shao M."/>
            <person name="Duquette J."/>
            <person name="Hirsch C.N."/>
            <person name="Kimball J."/>
        </authorList>
    </citation>
    <scope>NUCLEOTIDE SEQUENCE</scope>
    <source>
        <tissue evidence="7">Fresh leaf tissue</tissue>
    </source>
</reference>
<gene>
    <name evidence="7" type="ORF">GUJ93_ZPchr0010g11071</name>
</gene>
<dbReference type="GO" id="GO:0016020">
    <property type="term" value="C:membrane"/>
    <property type="evidence" value="ECO:0007669"/>
    <property type="project" value="UniProtKB-SubCell"/>
</dbReference>
<organism evidence="7 8">
    <name type="scientific">Zizania palustris</name>
    <name type="common">Northern wild rice</name>
    <dbReference type="NCBI Taxonomy" id="103762"/>
    <lineage>
        <taxon>Eukaryota</taxon>
        <taxon>Viridiplantae</taxon>
        <taxon>Streptophyta</taxon>
        <taxon>Embryophyta</taxon>
        <taxon>Tracheophyta</taxon>
        <taxon>Spermatophyta</taxon>
        <taxon>Magnoliopsida</taxon>
        <taxon>Liliopsida</taxon>
        <taxon>Poales</taxon>
        <taxon>Poaceae</taxon>
        <taxon>BOP clade</taxon>
        <taxon>Oryzoideae</taxon>
        <taxon>Oryzeae</taxon>
        <taxon>Zizaniinae</taxon>
        <taxon>Zizania</taxon>
    </lineage>
</organism>
<keyword evidence="4 6" id="KW-0472">Membrane</keyword>
<dbReference type="EMBL" id="JAAALK010000082">
    <property type="protein sequence ID" value="KAG8088047.1"/>
    <property type="molecule type" value="Genomic_DNA"/>
</dbReference>
<dbReference type="OrthoDB" id="8904098at2759"/>
<evidence type="ECO:0000256" key="1">
    <source>
        <dbReference type="ARBA" id="ARBA00004141"/>
    </source>
</evidence>
<comment type="caution">
    <text evidence="7">The sequence shown here is derived from an EMBL/GenBank/DDBJ whole genome shotgun (WGS) entry which is preliminary data.</text>
</comment>
<dbReference type="InterPro" id="IPR000109">
    <property type="entry name" value="POT_fam"/>
</dbReference>
<reference evidence="7" key="2">
    <citation type="submission" date="2021-02" db="EMBL/GenBank/DDBJ databases">
        <authorList>
            <person name="Kimball J.A."/>
            <person name="Haas M.W."/>
            <person name="Macchietto M."/>
            <person name="Kono T."/>
            <person name="Duquette J."/>
            <person name="Shao M."/>
        </authorList>
    </citation>
    <scope>NUCLEOTIDE SEQUENCE</scope>
    <source>
        <tissue evidence="7">Fresh leaf tissue</tissue>
    </source>
</reference>
<feature type="transmembrane region" description="Helical" evidence="6">
    <location>
        <begin position="544"/>
        <end position="569"/>
    </location>
</feature>
<dbReference type="PROSITE" id="PS01023">
    <property type="entry name" value="PTR2_2"/>
    <property type="match status" value="1"/>
</dbReference>
<dbReference type="CDD" id="cd17351">
    <property type="entry name" value="MFS_NPF"/>
    <property type="match status" value="1"/>
</dbReference>
<feature type="transmembrane region" description="Helical" evidence="6">
    <location>
        <begin position="437"/>
        <end position="460"/>
    </location>
</feature>
<protein>
    <submittedName>
        <fullName evidence="7">Uncharacterized protein</fullName>
    </submittedName>
</protein>
<dbReference type="PANTHER" id="PTHR11654">
    <property type="entry name" value="OLIGOPEPTIDE TRANSPORTER-RELATED"/>
    <property type="match status" value="1"/>
</dbReference>
<evidence type="ECO:0000313" key="8">
    <source>
        <dbReference type="Proteomes" id="UP000729402"/>
    </source>
</evidence>
<feature type="transmembrane region" description="Helical" evidence="6">
    <location>
        <begin position="472"/>
        <end position="492"/>
    </location>
</feature>
<dbReference type="AlphaFoldDB" id="A0A8J6BHB1"/>
<name>A0A8J6BHB1_ZIZPA</name>
<evidence type="ECO:0000256" key="5">
    <source>
        <dbReference type="RuleBase" id="RU003755"/>
    </source>
</evidence>
<evidence type="ECO:0000256" key="2">
    <source>
        <dbReference type="ARBA" id="ARBA00022692"/>
    </source>
</evidence>
<feature type="transmembrane region" description="Helical" evidence="6">
    <location>
        <begin position="253"/>
        <end position="272"/>
    </location>
</feature>
<comment type="subcellular location">
    <subcellularLocation>
        <location evidence="1 5">Membrane</location>
        <topology evidence="1 5">Multi-pass membrane protein</topology>
    </subcellularLocation>
</comment>
<dbReference type="GO" id="GO:0006857">
    <property type="term" value="P:oligopeptide transport"/>
    <property type="evidence" value="ECO:0007669"/>
    <property type="project" value="InterPro"/>
</dbReference>
<dbReference type="GO" id="GO:0022857">
    <property type="term" value="F:transmembrane transporter activity"/>
    <property type="evidence" value="ECO:0007669"/>
    <property type="project" value="InterPro"/>
</dbReference>
<dbReference type="Proteomes" id="UP000729402">
    <property type="component" value="Unassembled WGS sequence"/>
</dbReference>
<evidence type="ECO:0000256" key="4">
    <source>
        <dbReference type="ARBA" id="ARBA00023136"/>
    </source>
</evidence>
<feature type="transmembrane region" description="Helical" evidence="6">
    <location>
        <begin position="512"/>
        <end position="532"/>
    </location>
</feature>
<sequence>MYTSPSQPDAFAATHHSPLLRSLSLSLSCVCARARSLLLVLGSIIHGRRFQKRPIAHMEAADEERPLIHHLHPQEQYSEYTCDGTIDIDQKPALKRSTGNWRACFFILGSEFNECLSLFGVSKNLVKYLTRVLQESNVNAARSVSTWVGTCFFTPLLGAFMADTYWGRYWTVVISLSVYAVGMLTLTVSASLRLPLHASYYNGDVRRVVFYTGLYLVALGSGGIKPCISTLGADQFDSTDLTEGATKASFFNWYYFLINMGSLLSATVIVWVQENVGWGVGFAIATVCMVLGLAMFVAGRRVYRYKKLGGSPLTRVCQVLVAALRNHSLNLPDDSSALHQLPSLGDRDYRIQHTSQFRFFDKAAILSDEKAAAQASPWRLCPVSQVEELKMLLRISPVWASLLVFFVVTSQMTSTLIEQGMAMDGRVGPFTVPPASLSSFNVITVLVWVPVYDALLLPLARRVTGKDRGLSHLQRIGVGLALSAVAMAYSALVETRRLAAAAPLGIMWQAPSYSVLGLAEVFTSVGMLEFFYEQSPESMKSLGTALAQLAIAVAFYLNSGVLSVVAAVTTRGGAAGWIPDNLDEGHLDYYFWMMAALALLNLLQFLHCSIRFRGNNTPSS</sequence>
<evidence type="ECO:0000256" key="3">
    <source>
        <dbReference type="ARBA" id="ARBA00022989"/>
    </source>
</evidence>
<evidence type="ECO:0000313" key="7">
    <source>
        <dbReference type="EMBL" id="KAG8088047.1"/>
    </source>
</evidence>
<evidence type="ECO:0000256" key="6">
    <source>
        <dbReference type="SAM" id="Phobius"/>
    </source>
</evidence>
<keyword evidence="2 5" id="KW-0812">Transmembrane</keyword>
<feature type="transmembrane region" description="Helical" evidence="6">
    <location>
        <begin position="398"/>
        <end position="417"/>
    </location>
</feature>
<feature type="transmembrane region" description="Helical" evidence="6">
    <location>
        <begin position="278"/>
        <end position="298"/>
    </location>
</feature>
<keyword evidence="8" id="KW-1185">Reference proteome</keyword>
<keyword evidence="3 6" id="KW-1133">Transmembrane helix</keyword>
<feature type="transmembrane region" description="Helical" evidence="6">
    <location>
        <begin position="589"/>
        <end position="606"/>
    </location>
</feature>
<dbReference type="InterPro" id="IPR018456">
    <property type="entry name" value="PTR2_symporter_CS"/>
</dbReference>